<keyword evidence="3" id="KW-0479">Metal-binding</keyword>
<dbReference type="PROSITE" id="PS51058">
    <property type="entry name" value="ZF_CXXC"/>
    <property type="match status" value="1"/>
</dbReference>
<dbReference type="GO" id="GO:0005737">
    <property type="term" value="C:cytoplasm"/>
    <property type="evidence" value="ECO:0007669"/>
    <property type="project" value="UniProtKB-SubCell"/>
</dbReference>
<evidence type="ECO:0000256" key="4">
    <source>
        <dbReference type="ARBA" id="ARBA00022771"/>
    </source>
</evidence>
<dbReference type="EMBL" id="JAINUG010000062">
    <property type="protein sequence ID" value="KAJ8402814.1"/>
    <property type="molecule type" value="Genomic_DNA"/>
</dbReference>
<keyword evidence="4 7" id="KW-0863">Zinc-finger</keyword>
<proteinExistence type="predicted"/>
<dbReference type="GO" id="GO:0008327">
    <property type="term" value="F:methyl-CpG binding"/>
    <property type="evidence" value="ECO:0007669"/>
    <property type="project" value="TreeGrafter"/>
</dbReference>
<dbReference type="GO" id="GO:0008270">
    <property type="term" value="F:zinc ion binding"/>
    <property type="evidence" value="ECO:0007669"/>
    <property type="project" value="UniProtKB-KW"/>
</dbReference>
<keyword evidence="6" id="KW-0238">DNA-binding</keyword>
<dbReference type="InterPro" id="IPR040388">
    <property type="entry name" value="CXXC4/CXXC5"/>
</dbReference>
<evidence type="ECO:0000256" key="2">
    <source>
        <dbReference type="ARBA" id="ARBA00022490"/>
    </source>
</evidence>
<sequence>MPHLPKPSKKAKPRVRTSRKKESHPVSKRQTCNSNKHRGKTARKKTKEARRSRASKGQRGNRLGSLSNEGTRRTQNIAKTASGALGSIGLRSSRNLIAQYGLSEDLHGRRKSLRGTPLSQGLQPALQPCRRKRAASGRGRLHGVQKGRDIPGHSGTARLGDQGTEVSRPYSPPTELAAEETAGEVRPSPSKEDAPLDVISITVGAKPSISDPEHANQSDSEEAMSIQSVLTVEVGHVADLVPLDPIEPSLQGSCVMETSKQEEDMNQGAGIHEEMHSALFPVKDQAAQVPPMSLTPENGLTVSLEEPPQVCATSEHFTTPKSVETEPHIVVPGLQSIRDTKELPRISELLVGPYTDAGAPPLLCPGADTPSPTSSLDSTPKTILSSERKLSCSSESNLSSFLTESEPSCPDSLLVTGAPEEGGRCPWMEQERRERKKRSRCGACEPCLRKVSCGACSCCLNRRTGHQICKLRKCVELKKKPSALSLAVASCDNSGRAGWGECVRMLSPCRWG</sequence>
<gene>
    <name evidence="10" type="ORF">AAFF_G00364860</name>
</gene>
<evidence type="ECO:0000259" key="9">
    <source>
        <dbReference type="PROSITE" id="PS51058"/>
    </source>
</evidence>
<keyword evidence="2" id="KW-0963">Cytoplasm</keyword>
<feature type="domain" description="CXXC-type" evidence="9">
    <location>
        <begin position="434"/>
        <end position="475"/>
    </location>
</feature>
<evidence type="ECO:0000256" key="8">
    <source>
        <dbReference type="SAM" id="MobiDB-lite"/>
    </source>
</evidence>
<feature type="compositionally biased region" description="Basic residues" evidence="8">
    <location>
        <begin position="1"/>
        <end position="22"/>
    </location>
</feature>
<feature type="compositionally biased region" description="Polar residues" evidence="8">
    <location>
        <begin position="64"/>
        <end position="79"/>
    </location>
</feature>
<evidence type="ECO:0000256" key="7">
    <source>
        <dbReference type="PROSITE-ProRule" id="PRU00509"/>
    </source>
</evidence>
<evidence type="ECO:0000313" key="11">
    <source>
        <dbReference type="Proteomes" id="UP001221898"/>
    </source>
</evidence>
<dbReference type="AlphaFoldDB" id="A0AAD7SHQ9"/>
<accession>A0AAD7SHQ9</accession>
<keyword evidence="11" id="KW-1185">Reference proteome</keyword>
<reference evidence="10" key="1">
    <citation type="journal article" date="2023" name="Science">
        <title>Genome structures resolve the early diversification of teleost fishes.</title>
        <authorList>
            <person name="Parey E."/>
            <person name="Louis A."/>
            <person name="Montfort J."/>
            <person name="Bouchez O."/>
            <person name="Roques C."/>
            <person name="Iampietro C."/>
            <person name="Lluch J."/>
            <person name="Castinel A."/>
            <person name="Donnadieu C."/>
            <person name="Desvignes T."/>
            <person name="Floi Bucao C."/>
            <person name="Jouanno E."/>
            <person name="Wen M."/>
            <person name="Mejri S."/>
            <person name="Dirks R."/>
            <person name="Jansen H."/>
            <person name="Henkel C."/>
            <person name="Chen W.J."/>
            <person name="Zahm M."/>
            <person name="Cabau C."/>
            <person name="Klopp C."/>
            <person name="Thompson A.W."/>
            <person name="Robinson-Rechavi M."/>
            <person name="Braasch I."/>
            <person name="Lecointre G."/>
            <person name="Bobe J."/>
            <person name="Postlethwait J.H."/>
            <person name="Berthelot C."/>
            <person name="Roest Crollius H."/>
            <person name="Guiguen Y."/>
        </authorList>
    </citation>
    <scope>NUCLEOTIDE SEQUENCE</scope>
    <source>
        <strain evidence="10">NC1722</strain>
    </source>
</reference>
<dbReference type="PANTHER" id="PTHR13419">
    <property type="entry name" value="ZINC FINGER-CONTAINING"/>
    <property type="match status" value="1"/>
</dbReference>
<dbReference type="GO" id="GO:0005634">
    <property type="term" value="C:nucleus"/>
    <property type="evidence" value="ECO:0007669"/>
    <property type="project" value="TreeGrafter"/>
</dbReference>
<keyword evidence="5" id="KW-0862">Zinc</keyword>
<feature type="region of interest" description="Disordered" evidence="8">
    <location>
        <begin position="1"/>
        <end position="92"/>
    </location>
</feature>
<dbReference type="InterPro" id="IPR002857">
    <property type="entry name" value="Znf_CXXC"/>
</dbReference>
<organism evidence="10 11">
    <name type="scientific">Aldrovandia affinis</name>
    <dbReference type="NCBI Taxonomy" id="143900"/>
    <lineage>
        <taxon>Eukaryota</taxon>
        <taxon>Metazoa</taxon>
        <taxon>Chordata</taxon>
        <taxon>Craniata</taxon>
        <taxon>Vertebrata</taxon>
        <taxon>Euteleostomi</taxon>
        <taxon>Actinopterygii</taxon>
        <taxon>Neopterygii</taxon>
        <taxon>Teleostei</taxon>
        <taxon>Notacanthiformes</taxon>
        <taxon>Halosauridae</taxon>
        <taxon>Aldrovandia</taxon>
    </lineage>
</organism>
<feature type="compositionally biased region" description="Basic residues" evidence="8">
    <location>
        <begin position="129"/>
        <end position="145"/>
    </location>
</feature>
<evidence type="ECO:0000256" key="5">
    <source>
        <dbReference type="ARBA" id="ARBA00022833"/>
    </source>
</evidence>
<comment type="subcellular location">
    <subcellularLocation>
        <location evidence="1">Cytoplasm</location>
    </subcellularLocation>
</comment>
<dbReference type="Proteomes" id="UP001221898">
    <property type="component" value="Unassembled WGS sequence"/>
</dbReference>
<evidence type="ECO:0000313" key="10">
    <source>
        <dbReference type="EMBL" id="KAJ8402814.1"/>
    </source>
</evidence>
<feature type="region of interest" description="Disordered" evidence="8">
    <location>
        <begin position="111"/>
        <end position="224"/>
    </location>
</feature>
<comment type="caution">
    <text evidence="10">The sequence shown here is derived from an EMBL/GenBank/DDBJ whole genome shotgun (WGS) entry which is preliminary data.</text>
</comment>
<evidence type="ECO:0000256" key="6">
    <source>
        <dbReference type="ARBA" id="ARBA00023125"/>
    </source>
</evidence>
<dbReference type="PANTHER" id="PTHR13419:SF0">
    <property type="entry name" value="CXXC-TYPE DOMAIN-CONTAINING PROTEIN"/>
    <property type="match status" value="1"/>
</dbReference>
<protein>
    <recommendedName>
        <fullName evidence="9">CXXC-type domain-containing protein</fullName>
    </recommendedName>
</protein>
<evidence type="ECO:0000256" key="3">
    <source>
        <dbReference type="ARBA" id="ARBA00022723"/>
    </source>
</evidence>
<name>A0AAD7SHQ9_9TELE</name>
<evidence type="ECO:0000256" key="1">
    <source>
        <dbReference type="ARBA" id="ARBA00004496"/>
    </source>
</evidence>
<feature type="compositionally biased region" description="Basic residues" evidence="8">
    <location>
        <begin position="35"/>
        <end position="56"/>
    </location>
</feature>